<dbReference type="SMART" id="SM00490">
    <property type="entry name" value="HELICc"/>
    <property type="match status" value="1"/>
</dbReference>
<dbReference type="STRING" id="268474.A0A0V1MQ83"/>
<dbReference type="Gene3D" id="1.20.120.1080">
    <property type="match status" value="1"/>
</dbReference>
<keyword evidence="2" id="KW-0547">Nucleotide-binding</keyword>
<dbReference type="CDD" id="cd18791">
    <property type="entry name" value="SF2_C_RHA"/>
    <property type="match status" value="1"/>
</dbReference>
<evidence type="ECO:0000256" key="2">
    <source>
        <dbReference type="ARBA" id="ARBA00022741"/>
    </source>
</evidence>
<dbReference type="Pfam" id="PF21010">
    <property type="entry name" value="HA2_C"/>
    <property type="match status" value="1"/>
</dbReference>
<evidence type="ECO:0000313" key="10">
    <source>
        <dbReference type="EMBL" id="KRZ73969.1"/>
    </source>
</evidence>
<dbReference type="Pfam" id="PF00271">
    <property type="entry name" value="Helicase_C"/>
    <property type="match status" value="1"/>
</dbReference>
<dbReference type="AlphaFoldDB" id="A0A0V1MQ83"/>
<keyword evidence="3" id="KW-0378">Hydrolase</keyword>
<dbReference type="Proteomes" id="UP000054843">
    <property type="component" value="Unassembled WGS sequence"/>
</dbReference>
<evidence type="ECO:0000256" key="5">
    <source>
        <dbReference type="ARBA" id="ARBA00022840"/>
    </source>
</evidence>
<organism evidence="10 11">
    <name type="scientific">Trichinella papuae</name>
    <dbReference type="NCBI Taxonomy" id="268474"/>
    <lineage>
        <taxon>Eukaryota</taxon>
        <taxon>Metazoa</taxon>
        <taxon>Ecdysozoa</taxon>
        <taxon>Nematoda</taxon>
        <taxon>Enoplea</taxon>
        <taxon>Dorylaimia</taxon>
        <taxon>Trichinellida</taxon>
        <taxon>Trichinellidae</taxon>
        <taxon>Trichinella</taxon>
    </lineage>
</organism>
<dbReference type="CDD" id="cd17978">
    <property type="entry name" value="DEXHc_DHX33"/>
    <property type="match status" value="1"/>
</dbReference>
<feature type="compositionally biased region" description="Basic residues" evidence="7">
    <location>
        <begin position="1"/>
        <end position="20"/>
    </location>
</feature>
<feature type="region of interest" description="Disordered" evidence="7">
    <location>
        <begin position="1"/>
        <end position="30"/>
    </location>
</feature>
<reference evidence="10 11" key="1">
    <citation type="submission" date="2015-01" db="EMBL/GenBank/DDBJ databases">
        <title>Evolution of Trichinella species and genotypes.</title>
        <authorList>
            <person name="Korhonen P.K."/>
            <person name="Edoardo P."/>
            <person name="Giuseppe L.R."/>
            <person name="Gasser R.B."/>
        </authorList>
    </citation>
    <scope>NUCLEOTIDE SEQUENCE [LARGE SCALE GENOMIC DNA]</scope>
    <source>
        <strain evidence="10">ISS1980</strain>
    </source>
</reference>
<dbReference type="GO" id="GO:0003725">
    <property type="term" value="F:double-stranded RNA binding"/>
    <property type="evidence" value="ECO:0007669"/>
    <property type="project" value="TreeGrafter"/>
</dbReference>
<evidence type="ECO:0000256" key="6">
    <source>
        <dbReference type="ARBA" id="ARBA00047984"/>
    </source>
</evidence>
<dbReference type="EMBL" id="JYDO01000056">
    <property type="protein sequence ID" value="KRZ73969.1"/>
    <property type="molecule type" value="Genomic_DNA"/>
</dbReference>
<dbReference type="GO" id="GO:0005524">
    <property type="term" value="F:ATP binding"/>
    <property type="evidence" value="ECO:0007669"/>
    <property type="project" value="UniProtKB-KW"/>
</dbReference>
<keyword evidence="11" id="KW-1185">Reference proteome</keyword>
<dbReference type="SMART" id="SM00847">
    <property type="entry name" value="HA2"/>
    <property type="match status" value="1"/>
</dbReference>
<dbReference type="OrthoDB" id="10253254at2759"/>
<evidence type="ECO:0000313" key="11">
    <source>
        <dbReference type="Proteomes" id="UP000054843"/>
    </source>
</evidence>
<evidence type="ECO:0000256" key="4">
    <source>
        <dbReference type="ARBA" id="ARBA00022806"/>
    </source>
</evidence>
<dbReference type="PROSITE" id="PS00690">
    <property type="entry name" value="DEAH_ATP_HELICASE"/>
    <property type="match status" value="1"/>
</dbReference>
<dbReference type="InterPro" id="IPR014001">
    <property type="entry name" value="Helicase_ATP-bd"/>
</dbReference>
<dbReference type="InterPro" id="IPR007502">
    <property type="entry name" value="Helicase-assoc_dom"/>
</dbReference>
<evidence type="ECO:0000256" key="3">
    <source>
        <dbReference type="ARBA" id="ARBA00022801"/>
    </source>
</evidence>
<dbReference type="FunFam" id="3.40.50.300:FF:000750">
    <property type="entry name" value="Putative ATP-dependent RNA helicase DHX33"/>
    <property type="match status" value="1"/>
</dbReference>
<feature type="domain" description="Helicase ATP-binding" evidence="8">
    <location>
        <begin position="43"/>
        <end position="211"/>
    </location>
</feature>
<dbReference type="EC" id="3.6.4.13" evidence="1"/>
<dbReference type="GO" id="GO:0045943">
    <property type="term" value="P:positive regulation of transcription by RNA polymerase I"/>
    <property type="evidence" value="ECO:0007669"/>
    <property type="project" value="TreeGrafter"/>
</dbReference>
<dbReference type="InterPro" id="IPR048333">
    <property type="entry name" value="HA2_WH"/>
</dbReference>
<dbReference type="PROSITE" id="PS51194">
    <property type="entry name" value="HELICASE_CTER"/>
    <property type="match status" value="1"/>
</dbReference>
<dbReference type="GO" id="GO:0005730">
    <property type="term" value="C:nucleolus"/>
    <property type="evidence" value="ECO:0007669"/>
    <property type="project" value="TreeGrafter"/>
</dbReference>
<dbReference type="SMART" id="SM00487">
    <property type="entry name" value="DEXDc"/>
    <property type="match status" value="1"/>
</dbReference>
<dbReference type="GO" id="GO:0003724">
    <property type="term" value="F:RNA helicase activity"/>
    <property type="evidence" value="ECO:0007669"/>
    <property type="project" value="UniProtKB-EC"/>
</dbReference>
<dbReference type="SUPFAM" id="SSF52540">
    <property type="entry name" value="P-loop containing nucleoside triphosphate hydrolases"/>
    <property type="match status" value="1"/>
</dbReference>
<dbReference type="Pfam" id="PF04408">
    <property type="entry name" value="WHD_HA2"/>
    <property type="match status" value="1"/>
</dbReference>
<dbReference type="InterPro" id="IPR001650">
    <property type="entry name" value="Helicase_C-like"/>
</dbReference>
<evidence type="ECO:0000256" key="1">
    <source>
        <dbReference type="ARBA" id="ARBA00012552"/>
    </source>
</evidence>
<evidence type="ECO:0000259" key="8">
    <source>
        <dbReference type="PROSITE" id="PS51192"/>
    </source>
</evidence>
<dbReference type="Pfam" id="PF07717">
    <property type="entry name" value="OB_NTP_bind"/>
    <property type="match status" value="1"/>
</dbReference>
<comment type="catalytic activity">
    <reaction evidence="6">
        <text>ATP + H2O = ADP + phosphate + H(+)</text>
        <dbReference type="Rhea" id="RHEA:13065"/>
        <dbReference type="ChEBI" id="CHEBI:15377"/>
        <dbReference type="ChEBI" id="CHEBI:15378"/>
        <dbReference type="ChEBI" id="CHEBI:30616"/>
        <dbReference type="ChEBI" id="CHEBI:43474"/>
        <dbReference type="ChEBI" id="CHEBI:456216"/>
        <dbReference type="EC" id="3.6.4.13"/>
    </reaction>
</comment>
<dbReference type="PANTHER" id="PTHR18934">
    <property type="entry name" value="ATP-DEPENDENT RNA HELICASE"/>
    <property type="match status" value="1"/>
</dbReference>
<sequence length="717" mass="81565">MSKKHKKKKKSESKKKKHSRSHAEKLKQARQKLPIYASKEKILRLLKDNQSLIIIGETGCGKSTQIPQIIYNEWLHDGMVIGITQPRRVAAVTLAKRVSEEMNVHLGQEVGYSVRFDEVASSQTQIFYLTDGMLIREAMFDPMLERYSFVILDEAHERTLHTDVLFAVVKHAQIKRKARKLHSLSVVIMSATMDADRVSKYFNNAPVAYCQGRQHSIQTFYCNGSFTDDYVLNCLISVFQLHRTKPPGDGDVLVFLTGQEEIERAVRKCKEASEHLSSGTYGPLIVLPFYAGLSTHAQMRVFKEKNDEHEREKRKVKSKKSSKRSSSSKKRKDEKKQRRVVIATNIAETSVTIPNIRYVIDSGKVKLRCYDPSRGIDMLKVVDISKAQADQRAGRAGRVASGECYRIYDEQKFDKLREHTEPEIRRCSLTGTLLQLLMMGIRNPSTFDFIDPPTKESLEAARLVLSQLGAVVVHHEKLSLTDLGRTMAEFPVEPKLARLILASAKLHCSEEMIQIVSVLSAGSVFVEETGEDEDAQTCRRSQKFFQPEGDLIRLLQVFRAWQAVRGISMSESDARREWCKEQGMHYRALYSAGKICSQLRRICHSLGVPLISCGENWKILRRALCYGFFMQAALLDEQFTVGKATSYRVLGSDLRAKIHPSSCLHQHKPSCLLYAELVFTSDLYLRDVTVVEPQFLLDAAPEYFAAHRIELFHSLTK</sequence>
<gene>
    <name evidence="10" type="primary">DHX33</name>
    <name evidence="10" type="ORF">T10_3706</name>
</gene>
<proteinExistence type="predicted"/>
<feature type="domain" description="Helicase C-terminal" evidence="9">
    <location>
        <begin position="237"/>
        <end position="440"/>
    </location>
</feature>
<protein>
    <recommendedName>
        <fullName evidence="1">RNA helicase</fullName>
        <ecNumber evidence="1">3.6.4.13</ecNumber>
    </recommendedName>
</protein>
<dbReference type="InterPro" id="IPR011545">
    <property type="entry name" value="DEAD/DEAH_box_helicase_dom"/>
</dbReference>
<accession>A0A0V1MQ83</accession>
<dbReference type="PANTHER" id="PTHR18934:SF118">
    <property type="entry name" value="ATP-DEPENDENT RNA HELICASE DHX33"/>
    <property type="match status" value="1"/>
</dbReference>
<feature type="region of interest" description="Disordered" evidence="7">
    <location>
        <begin position="303"/>
        <end position="338"/>
    </location>
</feature>
<dbReference type="Gene3D" id="3.40.50.300">
    <property type="entry name" value="P-loop containing nucleotide triphosphate hydrolases"/>
    <property type="match status" value="2"/>
</dbReference>
<dbReference type="InterPro" id="IPR011709">
    <property type="entry name" value="DEAD-box_helicase_OB_fold"/>
</dbReference>
<comment type="caution">
    <text evidence="10">The sequence shown here is derived from an EMBL/GenBank/DDBJ whole genome shotgun (WGS) entry which is preliminary data.</text>
</comment>
<evidence type="ECO:0000256" key="7">
    <source>
        <dbReference type="SAM" id="MobiDB-lite"/>
    </source>
</evidence>
<dbReference type="GO" id="GO:0016787">
    <property type="term" value="F:hydrolase activity"/>
    <property type="evidence" value="ECO:0007669"/>
    <property type="project" value="UniProtKB-KW"/>
</dbReference>
<name>A0A0V1MQ83_9BILA</name>
<dbReference type="InterPro" id="IPR002464">
    <property type="entry name" value="DNA/RNA_helicase_DEAH_CS"/>
</dbReference>
<dbReference type="Pfam" id="PF00270">
    <property type="entry name" value="DEAD"/>
    <property type="match status" value="1"/>
</dbReference>
<keyword evidence="4 10" id="KW-0347">Helicase</keyword>
<dbReference type="InterPro" id="IPR027417">
    <property type="entry name" value="P-loop_NTPase"/>
</dbReference>
<feature type="compositionally biased region" description="Basic and acidic residues" evidence="7">
    <location>
        <begin position="303"/>
        <end position="313"/>
    </location>
</feature>
<keyword evidence="5" id="KW-0067">ATP-binding</keyword>
<dbReference type="PROSITE" id="PS51192">
    <property type="entry name" value="HELICASE_ATP_BIND_1"/>
    <property type="match status" value="1"/>
</dbReference>
<evidence type="ECO:0000259" key="9">
    <source>
        <dbReference type="PROSITE" id="PS51194"/>
    </source>
</evidence>
<feature type="compositionally biased region" description="Basic residues" evidence="7">
    <location>
        <begin position="314"/>
        <end position="338"/>
    </location>
</feature>